<evidence type="ECO:0000313" key="1">
    <source>
        <dbReference type="EMBL" id="KAG0256330.1"/>
    </source>
</evidence>
<accession>A0A9P6Q022</accession>
<evidence type="ECO:0000313" key="2">
    <source>
        <dbReference type="Proteomes" id="UP000807716"/>
    </source>
</evidence>
<dbReference type="SUPFAM" id="SSF51322">
    <property type="entry name" value="Cyanovirin-N"/>
    <property type="match status" value="1"/>
</dbReference>
<gene>
    <name evidence="1" type="ORF">DFQ27_005770</name>
</gene>
<dbReference type="Proteomes" id="UP000807716">
    <property type="component" value="Unassembled WGS sequence"/>
</dbReference>
<keyword evidence="2" id="KW-1185">Reference proteome</keyword>
<comment type="caution">
    <text evidence="1">The sequence shown here is derived from an EMBL/GenBank/DDBJ whole genome shotgun (WGS) entry which is preliminary data.</text>
</comment>
<organism evidence="1 2">
    <name type="scientific">Actinomortierella ambigua</name>
    <dbReference type="NCBI Taxonomy" id="1343610"/>
    <lineage>
        <taxon>Eukaryota</taxon>
        <taxon>Fungi</taxon>
        <taxon>Fungi incertae sedis</taxon>
        <taxon>Mucoromycota</taxon>
        <taxon>Mortierellomycotina</taxon>
        <taxon>Mortierellomycetes</taxon>
        <taxon>Mortierellales</taxon>
        <taxon>Mortierellaceae</taxon>
        <taxon>Actinomortierella</taxon>
    </lineage>
</organism>
<proteinExistence type="predicted"/>
<dbReference type="EMBL" id="JAAAJB010000414">
    <property type="protein sequence ID" value="KAG0256330.1"/>
    <property type="molecule type" value="Genomic_DNA"/>
</dbReference>
<dbReference type="InterPro" id="IPR036673">
    <property type="entry name" value="Cyanovirin-N_sf"/>
</dbReference>
<dbReference type="Gene3D" id="2.30.60.10">
    <property type="entry name" value="Cyanovirin-N"/>
    <property type="match status" value="1"/>
</dbReference>
<dbReference type="OrthoDB" id="2441380at2759"/>
<reference evidence="1" key="1">
    <citation type="journal article" date="2020" name="Fungal Divers.">
        <title>Resolving the Mortierellaceae phylogeny through synthesis of multi-gene phylogenetics and phylogenomics.</title>
        <authorList>
            <person name="Vandepol N."/>
            <person name="Liber J."/>
            <person name="Desiro A."/>
            <person name="Na H."/>
            <person name="Kennedy M."/>
            <person name="Barry K."/>
            <person name="Grigoriev I.V."/>
            <person name="Miller A.N."/>
            <person name="O'Donnell K."/>
            <person name="Stajich J.E."/>
            <person name="Bonito G."/>
        </authorList>
    </citation>
    <scope>NUCLEOTIDE SEQUENCE</scope>
    <source>
        <strain evidence="1">BC1065</strain>
    </source>
</reference>
<protein>
    <submittedName>
        <fullName evidence="1">Uncharacterized protein</fullName>
    </submittedName>
</protein>
<sequence length="130" mass="14308">MFEWGGSAWWATRSSEPVLEGSVLSAGLFDENDRPVHAKVNLAERIRNINGKLTYSDKPLKSQGVNPDITKSCRDFKLRDGYTLTAICLTEVSTKIDTNHLLGNWKAEGIKNINGRLTYVGPANQSSAAI</sequence>
<name>A0A9P6Q022_9FUNG</name>
<dbReference type="AlphaFoldDB" id="A0A9P6Q022"/>